<protein>
    <submittedName>
        <fullName evidence="2">Uncharacterized protein</fullName>
    </submittedName>
</protein>
<feature type="compositionally biased region" description="Polar residues" evidence="1">
    <location>
        <begin position="222"/>
        <end position="232"/>
    </location>
</feature>
<gene>
    <name evidence="2" type="ORF">HDU87_002091</name>
</gene>
<sequence length="281" mass="30401">MATCAPPFDSDATPKDKITRHDPHATVYFTNRMERSMEEDPFMSAAQQMHTDGPARSPSPPRLSIRGQLSLPRSPPLPAHSSSFQLPMAASRSPSPPRVTPRSTARTAFLPAGGTPRLRPFARPGTPATKRNISSPPVVHGHVSAIADNADTVADFLADLSMTGKRVAWHIDEPTSPKGSTEILTPIRASRRDREALGDDVETVVTHVRRSTRIKTPRPSGSEIQPQDTTPPSGAGSESVLARHGYAYVPNHHLDLGHITPSRSGEPSYAATPQQLETPYK</sequence>
<reference evidence="2" key="1">
    <citation type="submission" date="2020-05" db="EMBL/GenBank/DDBJ databases">
        <title>Phylogenomic resolution of chytrid fungi.</title>
        <authorList>
            <person name="Stajich J.E."/>
            <person name="Amses K."/>
            <person name="Simmons R."/>
            <person name="Seto K."/>
            <person name="Myers J."/>
            <person name="Bonds A."/>
            <person name="Quandt C.A."/>
            <person name="Barry K."/>
            <person name="Liu P."/>
            <person name="Grigoriev I."/>
            <person name="Longcore J.E."/>
            <person name="James T.Y."/>
        </authorList>
    </citation>
    <scope>NUCLEOTIDE SEQUENCE</scope>
    <source>
        <strain evidence="2">JEL0379</strain>
    </source>
</reference>
<evidence type="ECO:0000256" key="1">
    <source>
        <dbReference type="SAM" id="MobiDB-lite"/>
    </source>
</evidence>
<dbReference type="Proteomes" id="UP001212152">
    <property type="component" value="Unassembled WGS sequence"/>
</dbReference>
<feature type="region of interest" description="Disordered" evidence="1">
    <location>
        <begin position="38"/>
        <end position="136"/>
    </location>
</feature>
<name>A0AAD5TLQ4_9FUNG</name>
<comment type="caution">
    <text evidence="2">The sequence shown here is derived from an EMBL/GenBank/DDBJ whole genome shotgun (WGS) entry which is preliminary data.</text>
</comment>
<proteinExistence type="predicted"/>
<organism evidence="2 3">
    <name type="scientific">Geranomyces variabilis</name>
    <dbReference type="NCBI Taxonomy" id="109894"/>
    <lineage>
        <taxon>Eukaryota</taxon>
        <taxon>Fungi</taxon>
        <taxon>Fungi incertae sedis</taxon>
        <taxon>Chytridiomycota</taxon>
        <taxon>Chytridiomycota incertae sedis</taxon>
        <taxon>Chytridiomycetes</taxon>
        <taxon>Spizellomycetales</taxon>
        <taxon>Powellomycetaceae</taxon>
        <taxon>Geranomyces</taxon>
    </lineage>
</organism>
<accession>A0AAD5TLQ4</accession>
<dbReference type="AlphaFoldDB" id="A0AAD5TLQ4"/>
<dbReference type="EMBL" id="JADGJQ010000017">
    <property type="protein sequence ID" value="KAJ3180214.1"/>
    <property type="molecule type" value="Genomic_DNA"/>
</dbReference>
<feature type="compositionally biased region" description="Basic and acidic residues" evidence="1">
    <location>
        <begin position="12"/>
        <end position="24"/>
    </location>
</feature>
<evidence type="ECO:0000313" key="2">
    <source>
        <dbReference type="EMBL" id="KAJ3180214.1"/>
    </source>
</evidence>
<evidence type="ECO:0000313" key="3">
    <source>
        <dbReference type="Proteomes" id="UP001212152"/>
    </source>
</evidence>
<feature type="region of interest" description="Disordered" evidence="1">
    <location>
        <begin position="209"/>
        <end position="281"/>
    </location>
</feature>
<feature type="region of interest" description="Disordered" evidence="1">
    <location>
        <begin position="1"/>
        <end position="26"/>
    </location>
</feature>
<feature type="compositionally biased region" description="Polar residues" evidence="1">
    <location>
        <begin position="261"/>
        <end position="281"/>
    </location>
</feature>
<keyword evidence="3" id="KW-1185">Reference proteome</keyword>